<proteinExistence type="predicted"/>
<accession>A0A3D8I196</accession>
<gene>
    <name evidence="1" type="ORF">CQA53_11895</name>
</gene>
<evidence type="ECO:0000313" key="1">
    <source>
        <dbReference type="EMBL" id="RDU58776.1"/>
    </source>
</evidence>
<comment type="caution">
    <text evidence="1">The sequence shown here is derived from an EMBL/GenBank/DDBJ whole genome shotgun (WGS) entry which is preliminary data.</text>
</comment>
<feature type="non-terminal residue" evidence="1">
    <location>
        <position position="91"/>
    </location>
</feature>
<sequence>MSETYEVTLPNSVYLNVDKRTNKVYFSDDGDSDVGKYTKEYSKAVLQADKILRTSPYINYKPNYLDPNYYTGQKSHLSEFKAIQKLYYKDP</sequence>
<evidence type="ECO:0000313" key="2">
    <source>
        <dbReference type="Proteomes" id="UP000256379"/>
    </source>
</evidence>
<name>A0A3D8I196_9HELI</name>
<keyword evidence="2" id="KW-1185">Reference proteome</keyword>
<organism evidence="1 2">
    <name type="scientific">Helicobacter didelphidarum</name>
    <dbReference type="NCBI Taxonomy" id="2040648"/>
    <lineage>
        <taxon>Bacteria</taxon>
        <taxon>Pseudomonadati</taxon>
        <taxon>Campylobacterota</taxon>
        <taxon>Epsilonproteobacteria</taxon>
        <taxon>Campylobacterales</taxon>
        <taxon>Helicobacteraceae</taxon>
        <taxon>Helicobacter</taxon>
    </lineage>
</organism>
<protein>
    <submittedName>
        <fullName evidence="1">Uncharacterized protein</fullName>
    </submittedName>
</protein>
<dbReference type="AlphaFoldDB" id="A0A3D8I196"/>
<dbReference type="EMBL" id="NXLQ01000194">
    <property type="protein sequence ID" value="RDU58776.1"/>
    <property type="molecule type" value="Genomic_DNA"/>
</dbReference>
<dbReference type="Proteomes" id="UP000256379">
    <property type="component" value="Unassembled WGS sequence"/>
</dbReference>
<reference evidence="1 2" key="1">
    <citation type="submission" date="2018-04" db="EMBL/GenBank/DDBJ databases">
        <title>Novel Campyloabacter and Helicobacter Species and Strains.</title>
        <authorList>
            <person name="Mannion A.J."/>
            <person name="Shen Z."/>
            <person name="Fox J.G."/>
        </authorList>
    </citation>
    <scope>NUCLEOTIDE SEQUENCE [LARGE SCALE GENOMIC DNA]</scope>
    <source>
        <strain evidence="1 2">MIT 17-337</strain>
    </source>
</reference>